<dbReference type="InterPro" id="IPR035102">
    <property type="entry name" value="Phosphomevalonate_kinase"/>
</dbReference>
<dbReference type="EC" id="2.7.4.2" evidence="2"/>
<dbReference type="InterPro" id="IPR006204">
    <property type="entry name" value="GHMP_kinase_N_dom"/>
</dbReference>
<dbReference type="InterPro" id="IPR014721">
    <property type="entry name" value="Ribsml_uS5_D2-typ_fold_subgr"/>
</dbReference>
<dbReference type="InterPro" id="IPR005917">
    <property type="entry name" value="Pmev_kinase_bact"/>
</dbReference>
<dbReference type="EMBL" id="JBHUNA010000005">
    <property type="protein sequence ID" value="MFD2759904.1"/>
    <property type="molecule type" value="Genomic_DNA"/>
</dbReference>
<evidence type="ECO:0000259" key="7">
    <source>
        <dbReference type="Pfam" id="PF00288"/>
    </source>
</evidence>
<gene>
    <name evidence="9" type="ORF">ACFSUO_02765</name>
</gene>
<dbReference type="InterPro" id="IPR020568">
    <property type="entry name" value="Ribosomal_Su5_D2-typ_SF"/>
</dbReference>
<name>A0ABW5V5R6_9BACI</name>
<sequence length="365" mass="39719">MPNSTLKVRVPGKLMIAGEFAVLEPYQKLAVMAVDRFVYARLEESDENRLSLETFDLYGLAWTYEAGAVRIKTDDTRVQFVENAMSVVYTYLRENNYTPLNFHLSIRSELDDASGRKYGLGSSAAAVTSAVFAMLARFLPEKPPETLVFKLAAVSHVITQGSGSGADVAASSYGGWLEYSSFQADWLKEAYKSSASITELVQNDWPYFSVEPAQLPEDSYMCIGWTGSPASTSELVGKISMLKTSSPELYNDFLTGSKQAVTIFLQGLNTGDSASVLEGIRQNRRALKVLGRNANVAIETPRLTALCDLAEAYGGAGKPSGAGGGDCGIAFMPSRERADQLMEAWKREGIQPLEMRPCMTGASII</sequence>
<comment type="caution">
    <text evidence="9">The sequence shown here is derived from an EMBL/GenBank/DDBJ whole genome shotgun (WGS) entry which is preliminary data.</text>
</comment>
<dbReference type="Gene3D" id="3.30.70.890">
    <property type="entry name" value="GHMP kinase, C-terminal domain"/>
    <property type="match status" value="1"/>
</dbReference>
<dbReference type="Pfam" id="PF00288">
    <property type="entry name" value="GHMP_kinases_N"/>
    <property type="match status" value="1"/>
</dbReference>
<organism evidence="9 10">
    <name type="scientific">Lentibacillus juripiscarius</name>
    <dbReference type="NCBI Taxonomy" id="257446"/>
    <lineage>
        <taxon>Bacteria</taxon>
        <taxon>Bacillati</taxon>
        <taxon>Bacillota</taxon>
        <taxon>Bacilli</taxon>
        <taxon>Bacillales</taxon>
        <taxon>Bacillaceae</taxon>
        <taxon>Lentibacillus</taxon>
    </lineage>
</organism>
<feature type="domain" description="GHMP kinase C-terminal" evidence="8">
    <location>
        <begin position="277"/>
        <end position="350"/>
    </location>
</feature>
<dbReference type="SUPFAM" id="SSF54211">
    <property type="entry name" value="Ribosomal protein S5 domain 2-like"/>
    <property type="match status" value="1"/>
</dbReference>
<dbReference type="SUPFAM" id="SSF55060">
    <property type="entry name" value="GHMP Kinase, C-terminal domain"/>
    <property type="match status" value="1"/>
</dbReference>
<evidence type="ECO:0000313" key="9">
    <source>
        <dbReference type="EMBL" id="MFD2759904.1"/>
    </source>
</evidence>
<reference evidence="10" key="1">
    <citation type="journal article" date="2019" name="Int. J. Syst. Evol. Microbiol.">
        <title>The Global Catalogue of Microorganisms (GCM) 10K type strain sequencing project: providing services to taxonomists for standard genome sequencing and annotation.</title>
        <authorList>
            <consortium name="The Broad Institute Genomics Platform"/>
            <consortium name="The Broad Institute Genome Sequencing Center for Infectious Disease"/>
            <person name="Wu L."/>
            <person name="Ma J."/>
        </authorList>
    </citation>
    <scope>NUCLEOTIDE SEQUENCE [LARGE SCALE GENOMIC DNA]</scope>
    <source>
        <strain evidence="10">TISTR 1535</strain>
    </source>
</reference>
<evidence type="ECO:0000256" key="3">
    <source>
        <dbReference type="ARBA" id="ARBA00022679"/>
    </source>
</evidence>
<dbReference type="Gene3D" id="3.30.230.10">
    <property type="match status" value="1"/>
</dbReference>
<evidence type="ECO:0000259" key="8">
    <source>
        <dbReference type="Pfam" id="PF08544"/>
    </source>
</evidence>
<dbReference type="InterPro" id="IPR013750">
    <property type="entry name" value="GHMP_kinase_C_dom"/>
</dbReference>
<evidence type="ECO:0000256" key="1">
    <source>
        <dbReference type="ARBA" id="ARBA00005017"/>
    </source>
</evidence>
<dbReference type="Pfam" id="PF08544">
    <property type="entry name" value="GHMP_kinases_C"/>
    <property type="match status" value="1"/>
</dbReference>
<evidence type="ECO:0000256" key="2">
    <source>
        <dbReference type="ARBA" id="ARBA00012958"/>
    </source>
</evidence>
<evidence type="ECO:0000256" key="4">
    <source>
        <dbReference type="ARBA" id="ARBA00022741"/>
    </source>
</evidence>
<accession>A0ABW5V5R6</accession>
<dbReference type="PANTHER" id="PTHR31814:SF2">
    <property type="entry name" value="PHOSPHOMEVALONATE KINASE"/>
    <property type="match status" value="1"/>
</dbReference>
<dbReference type="RefSeq" id="WP_382390856.1">
    <property type="nucleotide sequence ID" value="NZ_JBHUNA010000005.1"/>
</dbReference>
<protein>
    <recommendedName>
        <fullName evidence="2">phosphomevalonate kinase</fullName>
        <ecNumber evidence="2">2.7.4.2</ecNumber>
    </recommendedName>
</protein>
<evidence type="ECO:0000256" key="5">
    <source>
        <dbReference type="ARBA" id="ARBA00022777"/>
    </source>
</evidence>
<keyword evidence="3 9" id="KW-0808">Transferase</keyword>
<dbReference type="NCBIfam" id="TIGR01220">
    <property type="entry name" value="Pmev_kin_Gr_pos"/>
    <property type="match status" value="1"/>
</dbReference>
<dbReference type="GO" id="GO:0004631">
    <property type="term" value="F:phosphomevalonate kinase activity"/>
    <property type="evidence" value="ECO:0007669"/>
    <property type="project" value="UniProtKB-EC"/>
</dbReference>
<dbReference type="InterPro" id="IPR036554">
    <property type="entry name" value="GHMP_kinase_C_sf"/>
</dbReference>
<evidence type="ECO:0000313" key="10">
    <source>
        <dbReference type="Proteomes" id="UP001597502"/>
    </source>
</evidence>
<keyword evidence="5 9" id="KW-0418">Kinase</keyword>
<keyword evidence="10" id="KW-1185">Reference proteome</keyword>
<proteinExistence type="predicted"/>
<dbReference type="Proteomes" id="UP001597502">
    <property type="component" value="Unassembled WGS sequence"/>
</dbReference>
<evidence type="ECO:0000256" key="6">
    <source>
        <dbReference type="ARBA" id="ARBA00022840"/>
    </source>
</evidence>
<keyword evidence="4" id="KW-0547">Nucleotide-binding</keyword>
<feature type="domain" description="GHMP kinase N-terminal" evidence="7">
    <location>
        <begin position="89"/>
        <end position="175"/>
    </location>
</feature>
<dbReference type="PANTHER" id="PTHR31814">
    <property type="match status" value="1"/>
</dbReference>
<comment type="pathway">
    <text evidence="1">Isoprenoid biosynthesis; isopentenyl diphosphate biosynthesis via mevalonate pathway; isopentenyl diphosphate from (R)-mevalonate: step 2/3.</text>
</comment>
<keyword evidence="6" id="KW-0067">ATP-binding</keyword>